<sequence length="99" mass="11003">MCLPSCHRVLFHTDRSTPDSSYHPHLLCSSNQHLTPSFPHLESSVAAASEPAPLHALRPDWHALEGQEEVKEKRLHGAHHEVSRATKERLGASTPCKTI</sequence>
<dbReference type="EMBL" id="VSRR010001843">
    <property type="protein sequence ID" value="MPC28025.1"/>
    <property type="molecule type" value="Genomic_DNA"/>
</dbReference>
<gene>
    <name evidence="2" type="ORF">E2C01_021218</name>
</gene>
<protein>
    <submittedName>
        <fullName evidence="2">Uncharacterized protein</fullName>
    </submittedName>
</protein>
<evidence type="ECO:0000313" key="2">
    <source>
        <dbReference type="EMBL" id="MPC28025.1"/>
    </source>
</evidence>
<organism evidence="2 3">
    <name type="scientific">Portunus trituberculatus</name>
    <name type="common">Swimming crab</name>
    <name type="synonym">Neptunus trituberculatus</name>
    <dbReference type="NCBI Taxonomy" id="210409"/>
    <lineage>
        <taxon>Eukaryota</taxon>
        <taxon>Metazoa</taxon>
        <taxon>Ecdysozoa</taxon>
        <taxon>Arthropoda</taxon>
        <taxon>Crustacea</taxon>
        <taxon>Multicrustacea</taxon>
        <taxon>Malacostraca</taxon>
        <taxon>Eumalacostraca</taxon>
        <taxon>Eucarida</taxon>
        <taxon>Decapoda</taxon>
        <taxon>Pleocyemata</taxon>
        <taxon>Brachyura</taxon>
        <taxon>Eubrachyura</taxon>
        <taxon>Portunoidea</taxon>
        <taxon>Portunidae</taxon>
        <taxon>Portuninae</taxon>
        <taxon>Portunus</taxon>
    </lineage>
</organism>
<accession>A0A5B7E3T2</accession>
<name>A0A5B7E3T2_PORTR</name>
<keyword evidence="3" id="KW-1185">Reference proteome</keyword>
<feature type="region of interest" description="Disordered" evidence="1">
    <location>
        <begin position="74"/>
        <end position="99"/>
    </location>
</feature>
<dbReference type="AlphaFoldDB" id="A0A5B7E3T2"/>
<feature type="compositionally biased region" description="Basic and acidic residues" evidence="1">
    <location>
        <begin position="78"/>
        <end position="90"/>
    </location>
</feature>
<proteinExistence type="predicted"/>
<dbReference type="Proteomes" id="UP000324222">
    <property type="component" value="Unassembled WGS sequence"/>
</dbReference>
<comment type="caution">
    <text evidence="2">The sequence shown here is derived from an EMBL/GenBank/DDBJ whole genome shotgun (WGS) entry which is preliminary data.</text>
</comment>
<evidence type="ECO:0000313" key="3">
    <source>
        <dbReference type="Proteomes" id="UP000324222"/>
    </source>
</evidence>
<reference evidence="2 3" key="1">
    <citation type="submission" date="2019-05" db="EMBL/GenBank/DDBJ databases">
        <title>Another draft genome of Portunus trituberculatus and its Hox gene families provides insights of decapod evolution.</title>
        <authorList>
            <person name="Jeong J.-H."/>
            <person name="Song I."/>
            <person name="Kim S."/>
            <person name="Choi T."/>
            <person name="Kim D."/>
            <person name="Ryu S."/>
            <person name="Kim W."/>
        </authorList>
    </citation>
    <scope>NUCLEOTIDE SEQUENCE [LARGE SCALE GENOMIC DNA]</scope>
    <source>
        <tissue evidence="2">Muscle</tissue>
    </source>
</reference>
<evidence type="ECO:0000256" key="1">
    <source>
        <dbReference type="SAM" id="MobiDB-lite"/>
    </source>
</evidence>